<dbReference type="Proteomes" id="UP000054921">
    <property type="component" value="Unassembled WGS sequence"/>
</dbReference>
<gene>
    <name evidence="2" type="ORF">Lche_2452</name>
</gene>
<organism evidence="2 3">
    <name type="scientific">Legionella cherrii</name>
    <dbReference type="NCBI Taxonomy" id="28084"/>
    <lineage>
        <taxon>Bacteria</taxon>
        <taxon>Pseudomonadati</taxon>
        <taxon>Pseudomonadota</taxon>
        <taxon>Gammaproteobacteria</taxon>
        <taxon>Legionellales</taxon>
        <taxon>Legionellaceae</taxon>
        <taxon>Legionella</taxon>
    </lineage>
</organism>
<evidence type="ECO:0000313" key="3">
    <source>
        <dbReference type="Proteomes" id="UP000054921"/>
    </source>
</evidence>
<comment type="caution">
    <text evidence="2">The sequence shown here is derived from an EMBL/GenBank/DDBJ whole genome shotgun (WGS) entry which is preliminary data.</text>
</comment>
<feature type="transmembrane region" description="Helical" evidence="1">
    <location>
        <begin position="144"/>
        <end position="165"/>
    </location>
</feature>
<dbReference type="AlphaFoldDB" id="A0A0W0SAS8"/>
<dbReference type="EMBL" id="LNXW01000013">
    <property type="protein sequence ID" value="KTC80432.1"/>
    <property type="molecule type" value="Genomic_DNA"/>
</dbReference>
<keyword evidence="1" id="KW-1133">Transmembrane helix</keyword>
<keyword evidence="1" id="KW-0472">Membrane</keyword>
<name>A0A0W0SAS8_9GAMM</name>
<feature type="transmembrane region" description="Helical" evidence="1">
    <location>
        <begin position="210"/>
        <end position="230"/>
    </location>
</feature>
<accession>A0A0W0SAS8</accession>
<dbReference type="SUPFAM" id="SSF51735">
    <property type="entry name" value="NAD(P)-binding Rossmann-fold domains"/>
    <property type="match status" value="1"/>
</dbReference>
<dbReference type="PATRIC" id="fig|28084.5.peg.2649"/>
<sequence length="260" mass="29408">MPGQGRQEFQPIHVEDLSKATIKLIELPAGPNLLLHAVSTKRISLSNILYHLRAWLGFATSKLFFVPEKFIQLGSLIGDLIPYSILNTNSYKLLVQNSITSPEEAQTFQDKIGFTPQEFPEGMYRHPSSIQDRWHARLYFLKPILRLSIAFIWLFTAISCLFFYPKAASYGLLAQIGVKPFWQPILFYGACILDAVIGLAVLSSNRLKKITLVQMVIILGYSALLTWKLPNLWFEPFAPLAKNIPLLAAILVYLALESDR</sequence>
<feature type="transmembrane region" description="Helical" evidence="1">
    <location>
        <begin position="236"/>
        <end position="256"/>
    </location>
</feature>
<dbReference type="InterPro" id="IPR036291">
    <property type="entry name" value="NAD(P)-bd_dom_sf"/>
</dbReference>
<evidence type="ECO:0000256" key="1">
    <source>
        <dbReference type="SAM" id="Phobius"/>
    </source>
</evidence>
<feature type="transmembrane region" description="Helical" evidence="1">
    <location>
        <begin position="185"/>
        <end position="203"/>
    </location>
</feature>
<reference evidence="2 3" key="1">
    <citation type="submission" date="2015-11" db="EMBL/GenBank/DDBJ databases">
        <title>Genomic analysis of 38 Legionella species identifies large and diverse effector repertoires.</title>
        <authorList>
            <person name="Burstein D."/>
            <person name="Amaro F."/>
            <person name="Zusman T."/>
            <person name="Lifshitz Z."/>
            <person name="Cohen O."/>
            <person name="Gilbert J.A."/>
            <person name="Pupko T."/>
            <person name="Shuman H.A."/>
            <person name="Segal G."/>
        </authorList>
    </citation>
    <scope>NUCLEOTIDE SEQUENCE [LARGE SCALE GENOMIC DNA]</scope>
    <source>
        <strain evidence="2 3">ORW</strain>
    </source>
</reference>
<protein>
    <submittedName>
        <fullName evidence="2">Oxidoreductase</fullName>
    </submittedName>
</protein>
<dbReference type="Pfam" id="PF13781">
    <property type="entry name" value="DoxX_3"/>
    <property type="match status" value="1"/>
</dbReference>
<keyword evidence="1" id="KW-0812">Transmembrane</keyword>
<dbReference type="InterPro" id="IPR025695">
    <property type="entry name" value="DoxX-like"/>
</dbReference>
<dbReference type="STRING" id="28084.Lche_2452"/>
<proteinExistence type="predicted"/>
<evidence type="ECO:0000313" key="2">
    <source>
        <dbReference type="EMBL" id="KTC80432.1"/>
    </source>
</evidence>